<gene>
    <name evidence="1" type="ORF">QAD02_002153</name>
</gene>
<dbReference type="EMBL" id="CM056743">
    <property type="protein sequence ID" value="KAJ8670894.1"/>
    <property type="molecule type" value="Genomic_DNA"/>
</dbReference>
<proteinExistence type="predicted"/>
<protein>
    <submittedName>
        <fullName evidence="1">Uncharacterized protein</fullName>
    </submittedName>
</protein>
<accession>A0ACC2NKQ7</accession>
<reference evidence="1" key="1">
    <citation type="submission" date="2023-04" db="EMBL/GenBank/DDBJ databases">
        <title>A chromosome-level genome assembly of the parasitoid wasp Eretmocerus hayati.</title>
        <authorList>
            <person name="Zhong Y."/>
            <person name="Liu S."/>
            <person name="Liu Y."/>
        </authorList>
    </citation>
    <scope>NUCLEOTIDE SEQUENCE</scope>
    <source>
        <strain evidence="1">ZJU_SS_LIU_2023</strain>
    </source>
</reference>
<keyword evidence="2" id="KW-1185">Reference proteome</keyword>
<sequence length="126" mass="14327">MAQLTTEREACMRTQASEQAFLMKLTYEEIQRRGVANTQQSAEQVQTGLMNGGAGAATAVASASIFGSVSEFNLNRDNWTVWVERLEQYFKADDIPEGKKNSYHIDDDWKWELWTSKEFTYATTAK</sequence>
<organism evidence="1 2">
    <name type="scientific">Eretmocerus hayati</name>
    <dbReference type="NCBI Taxonomy" id="131215"/>
    <lineage>
        <taxon>Eukaryota</taxon>
        <taxon>Metazoa</taxon>
        <taxon>Ecdysozoa</taxon>
        <taxon>Arthropoda</taxon>
        <taxon>Hexapoda</taxon>
        <taxon>Insecta</taxon>
        <taxon>Pterygota</taxon>
        <taxon>Neoptera</taxon>
        <taxon>Endopterygota</taxon>
        <taxon>Hymenoptera</taxon>
        <taxon>Apocrita</taxon>
        <taxon>Proctotrupomorpha</taxon>
        <taxon>Chalcidoidea</taxon>
        <taxon>Aphelinidae</taxon>
        <taxon>Aphelininae</taxon>
        <taxon>Eretmocerus</taxon>
    </lineage>
</organism>
<dbReference type="Proteomes" id="UP001239111">
    <property type="component" value="Chromosome 3"/>
</dbReference>
<evidence type="ECO:0000313" key="1">
    <source>
        <dbReference type="EMBL" id="KAJ8670894.1"/>
    </source>
</evidence>
<evidence type="ECO:0000313" key="2">
    <source>
        <dbReference type="Proteomes" id="UP001239111"/>
    </source>
</evidence>
<name>A0ACC2NKQ7_9HYME</name>
<comment type="caution">
    <text evidence="1">The sequence shown here is derived from an EMBL/GenBank/DDBJ whole genome shotgun (WGS) entry which is preliminary data.</text>
</comment>